<keyword evidence="3" id="KW-1185">Reference proteome</keyword>
<dbReference type="RefSeq" id="WP_209856938.1">
    <property type="nucleotide sequence ID" value="NZ_JAGGJV010000013.1"/>
</dbReference>
<protein>
    <submittedName>
        <fullName evidence="2">Mg/Co/Ni transporter MgtE</fullName>
    </submittedName>
</protein>
<keyword evidence="1" id="KW-0472">Membrane</keyword>
<evidence type="ECO:0000313" key="3">
    <source>
        <dbReference type="Proteomes" id="UP000823786"/>
    </source>
</evidence>
<reference evidence="2 3" key="1">
    <citation type="submission" date="2021-03" db="EMBL/GenBank/DDBJ databases">
        <title>Genomic Encyclopedia of Type Strains, Phase IV (KMG-IV): sequencing the most valuable type-strain genomes for metagenomic binning, comparative biology and taxonomic classification.</title>
        <authorList>
            <person name="Goeker M."/>
        </authorList>
    </citation>
    <scope>NUCLEOTIDE SEQUENCE [LARGE SCALE GENOMIC DNA]</scope>
    <source>
        <strain evidence="2 3">DSM 26427</strain>
    </source>
</reference>
<feature type="transmembrane region" description="Helical" evidence="1">
    <location>
        <begin position="7"/>
        <end position="40"/>
    </location>
</feature>
<comment type="caution">
    <text evidence="2">The sequence shown here is derived from an EMBL/GenBank/DDBJ whole genome shotgun (WGS) entry which is preliminary data.</text>
</comment>
<proteinExistence type="predicted"/>
<evidence type="ECO:0000313" key="2">
    <source>
        <dbReference type="EMBL" id="MBP1862036.1"/>
    </source>
</evidence>
<feature type="transmembrane region" description="Helical" evidence="1">
    <location>
        <begin position="46"/>
        <end position="69"/>
    </location>
</feature>
<keyword evidence="1" id="KW-1133">Transmembrane helix</keyword>
<accession>A0ABS4EVP6</accession>
<evidence type="ECO:0000256" key="1">
    <source>
        <dbReference type="SAM" id="Phobius"/>
    </source>
</evidence>
<dbReference type="Proteomes" id="UP000823786">
    <property type="component" value="Unassembled WGS sequence"/>
</dbReference>
<gene>
    <name evidence="2" type="ORF">J2Z75_005567</name>
</gene>
<dbReference type="EMBL" id="JAGGJV010000013">
    <property type="protein sequence ID" value="MBP1862036.1"/>
    <property type="molecule type" value="Genomic_DNA"/>
</dbReference>
<keyword evidence="1" id="KW-0812">Transmembrane</keyword>
<organism evidence="2 3">
    <name type="scientific">Rhizobium herbae</name>
    <dbReference type="NCBI Taxonomy" id="508661"/>
    <lineage>
        <taxon>Bacteria</taxon>
        <taxon>Pseudomonadati</taxon>
        <taxon>Pseudomonadota</taxon>
        <taxon>Alphaproteobacteria</taxon>
        <taxon>Hyphomicrobiales</taxon>
        <taxon>Rhizobiaceae</taxon>
        <taxon>Rhizobium/Agrobacterium group</taxon>
        <taxon>Rhizobium</taxon>
    </lineage>
</organism>
<name>A0ABS4EVP6_9HYPH</name>
<sequence>MIAGLIIAGLVSFVAGFILHVGAFSIFALITNMLYLALIYESTTVFASLASTAALFVIMQIAYVIGVLVPFPSPSKDERTGFSFPKMRRRIGSLRNKSG</sequence>